<keyword evidence="2" id="KW-1185">Reference proteome</keyword>
<dbReference type="RefSeq" id="XP_016606383.1">
    <property type="nucleotide sequence ID" value="XM_016754258.1"/>
</dbReference>
<dbReference type="InterPro" id="IPR036770">
    <property type="entry name" value="Ankyrin_rpt-contain_sf"/>
</dbReference>
<proteinExistence type="predicted"/>
<organism evidence="1 2">
    <name type="scientific">Spizellomyces punctatus (strain DAOM BR117)</name>
    <dbReference type="NCBI Taxonomy" id="645134"/>
    <lineage>
        <taxon>Eukaryota</taxon>
        <taxon>Fungi</taxon>
        <taxon>Fungi incertae sedis</taxon>
        <taxon>Chytridiomycota</taxon>
        <taxon>Chytridiomycota incertae sedis</taxon>
        <taxon>Chytridiomycetes</taxon>
        <taxon>Spizellomycetales</taxon>
        <taxon>Spizellomycetaceae</taxon>
        <taxon>Spizellomyces</taxon>
    </lineage>
</organism>
<protein>
    <submittedName>
        <fullName evidence="1">Uncharacterized protein</fullName>
    </submittedName>
</protein>
<gene>
    <name evidence="1" type="ORF">SPPG_06051</name>
</gene>
<evidence type="ECO:0000313" key="1">
    <source>
        <dbReference type="EMBL" id="KNC98343.1"/>
    </source>
</evidence>
<dbReference type="EMBL" id="KQ257460">
    <property type="protein sequence ID" value="KNC98343.1"/>
    <property type="molecule type" value="Genomic_DNA"/>
</dbReference>
<reference evidence="1 2" key="1">
    <citation type="submission" date="2009-08" db="EMBL/GenBank/DDBJ databases">
        <title>The Genome Sequence of Spizellomyces punctatus strain DAOM BR117.</title>
        <authorList>
            <consortium name="The Broad Institute Genome Sequencing Platform"/>
            <person name="Russ C."/>
            <person name="Cuomo C."/>
            <person name="Shea T."/>
            <person name="Young S.K."/>
            <person name="Zeng Q."/>
            <person name="Koehrsen M."/>
            <person name="Haas B."/>
            <person name="Borodovsky M."/>
            <person name="Guigo R."/>
            <person name="Alvarado L."/>
            <person name="Berlin A."/>
            <person name="Bochicchio J."/>
            <person name="Borenstein D."/>
            <person name="Chapman S."/>
            <person name="Chen Z."/>
            <person name="Engels R."/>
            <person name="Freedman E."/>
            <person name="Gellesch M."/>
            <person name="Goldberg J."/>
            <person name="Griggs A."/>
            <person name="Gujja S."/>
            <person name="Heiman D."/>
            <person name="Hepburn T."/>
            <person name="Howarth C."/>
            <person name="Jen D."/>
            <person name="Larson L."/>
            <person name="Lewis B."/>
            <person name="Mehta T."/>
            <person name="Park D."/>
            <person name="Pearson M."/>
            <person name="Roberts A."/>
            <person name="Saif S."/>
            <person name="Shenoy N."/>
            <person name="Sisk P."/>
            <person name="Stolte C."/>
            <person name="Sykes S."/>
            <person name="Thomson T."/>
            <person name="Walk T."/>
            <person name="White J."/>
            <person name="Yandava C."/>
            <person name="Burger G."/>
            <person name="Gray M.W."/>
            <person name="Holland P.W.H."/>
            <person name="King N."/>
            <person name="Lang F.B.F."/>
            <person name="Roger A.J."/>
            <person name="Ruiz-Trillo I."/>
            <person name="Lander E."/>
            <person name="Nusbaum C."/>
        </authorList>
    </citation>
    <scope>NUCLEOTIDE SEQUENCE [LARGE SCALE GENOMIC DNA]</scope>
    <source>
        <strain evidence="1 2">DAOM BR117</strain>
    </source>
</reference>
<dbReference type="SUPFAM" id="SSF48403">
    <property type="entry name" value="Ankyrin repeat"/>
    <property type="match status" value="1"/>
</dbReference>
<dbReference type="VEuPathDB" id="FungiDB:SPPG_06051"/>
<dbReference type="InParanoid" id="A0A0L0HC41"/>
<dbReference type="GeneID" id="27689385"/>
<sequence>MFSNPCHALRQRYPGRSIQIADLAMEHVGAQVDPFFFFRLEAALHGQAAIESYFLEIGANVDGSCEGYSALASEEEPAISGAGKGGHMEVMHILLAAGAFIILSLTIRPEQTAIHLACSSSNPEAIRLMRHWKTLAFEALQEAKSHGTPAVEALLEGSDRPFQFCDGSLLMPSQQTIPSIFRKTTSGLWHAVHSAWADILALVLDTCHGNLAKEGPVAKGLQMTSSELLVGNDY</sequence>
<accession>A0A0L0HC41</accession>
<name>A0A0L0HC41_SPIPD</name>
<dbReference type="Proteomes" id="UP000053201">
    <property type="component" value="Unassembled WGS sequence"/>
</dbReference>
<dbReference type="AlphaFoldDB" id="A0A0L0HC41"/>
<evidence type="ECO:0000313" key="2">
    <source>
        <dbReference type="Proteomes" id="UP000053201"/>
    </source>
</evidence>
<dbReference type="Gene3D" id="1.25.40.20">
    <property type="entry name" value="Ankyrin repeat-containing domain"/>
    <property type="match status" value="1"/>
</dbReference>